<dbReference type="Pfam" id="PF05036">
    <property type="entry name" value="SPOR"/>
    <property type="match status" value="1"/>
</dbReference>
<dbReference type="KEGG" id="doe:DENOEST_3604"/>
<evidence type="ECO:0000313" key="4">
    <source>
        <dbReference type="Proteomes" id="UP000515733"/>
    </source>
</evidence>
<dbReference type="Gene3D" id="2.60.120.1440">
    <property type="match status" value="1"/>
</dbReference>
<dbReference type="EMBL" id="LR778301">
    <property type="protein sequence ID" value="CAB1370758.1"/>
    <property type="molecule type" value="Genomic_DNA"/>
</dbReference>
<dbReference type="GO" id="GO:0042834">
    <property type="term" value="F:peptidoglycan binding"/>
    <property type="evidence" value="ECO:0007669"/>
    <property type="project" value="InterPro"/>
</dbReference>
<feature type="chain" id="PRO_5027924442" description="SPOR domain-containing protein" evidence="1">
    <location>
        <begin position="22"/>
        <end position="289"/>
    </location>
</feature>
<dbReference type="Pfam" id="PF04773">
    <property type="entry name" value="FecR"/>
    <property type="match status" value="1"/>
</dbReference>
<sequence length="289" mass="30922">MGYRLGLALLISFLAALNVSAAPAPARVDRVQMPAWLERDGSPVPMSPGLEVRNGDRLRTGPGARVYLRLAEGSTIKLGESARVVFHHRGDSPESHFRGAMEVLIGAFRFTTDLLRRLEEREMVIRVGTATIGIRGTDVWGRTTPEQDLVMLLEGRIDISPAAGSTFAMAEPLTAYVALRGQAGTVVGVSQAELQARARETEILPGDGAVGPGGAWSLVLGAPADEEVALERYERARAAGFAVHIRPLAAQRGSWTYEVLLPGFADEAEARAAASRIQAALGLEARPRP</sequence>
<dbReference type="InterPro" id="IPR036680">
    <property type="entry name" value="SPOR-like_sf"/>
</dbReference>
<accession>A0A6S6Y065</accession>
<organism evidence="3 4">
    <name type="scientific">Denitratisoma oestradiolicum</name>
    <dbReference type="NCBI Taxonomy" id="311182"/>
    <lineage>
        <taxon>Bacteria</taxon>
        <taxon>Pseudomonadati</taxon>
        <taxon>Pseudomonadota</taxon>
        <taxon>Betaproteobacteria</taxon>
        <taxon>Nitrosomonadales</taxon>
        <taxon>Sterolibacteriaceae</taxon>
        <taxon>Denitratisoma</taxon>
    </lineage>
</organism>
<proteinExistence type="predicted"/>
<dbReference type="PANTHER" id="PTHR38731:SF1">
    <property type="entry name" value="FECR PROTEIN DOMAIN-CONTAINING PROTEIN"/>
    <property type="match status" value="1"/>
</dbReference>
<dbReference type="InterPro" id="IPR006860">
    <property type="entry name" value="FecR"/>
</dbReference>
<name>A0A6S6Y065_9PROT</name>
<feature type="signal peptide" evidence="1">
    <location>
        <begin position="1"/>
        <end position="21"/>
    </location>
</feature>
<evidence type="ECO:0000259" key="2">
    <source>
        <dbReference type="PROSITE" id="PS51724"/>
    </source>
</evidence>
<dbReference type="RefSeq" id="WP_170228098.1">
    <property type="nucleotide sequence ID" value="NZ_LR778301.1"/>
</dbReference>
<reference evidence="3 4" key="1">
    <citation type="submission" date="2020-03" db="EMBL/GenBank/DDBJ databases">
        <authorList>
            <consortium name="Genoscope - CEA"/>
            <person name="William W."/>
        </authorList>
    </citation>
    <scope>NUCLEOTIDE SEQUENCE [LARGE SCALE GENOMIC DNA]</scope>
    <source>
        <strain evidence="4">DSM 16959</strain>
    </source>
</reference>
<dbReference type="PANTHER" id="PTHR38731">
    <property type="entry name" value="LIPL45-RELATED LIPOPROTEIN-RELATED"/>
    <property type="match status" value="1"/>
</dbReference>
<keyword evidence="4" id="KW-1185">Reference proteome</keyword>
<evidence type="ECO:0000313" key="3">
    <source>
        <dbReference type="EMBL" id="CAB1370758.1"/>
    </source>
</evidence>
<dbReference type="InterPro" id="IPR007730">
    <property type="entry name" value="SPOR-like_dom"/>
</dbReference>
<dbReference type="SUPFAM" id="SSF110997">
    <property type="entry name" value="Sporulation related repeat"/>
    <property type="match status" value="1"/>
</dbReference>
<dbReference type="Gene3D" id="3.30.70.1070">
    <property type="entry name" value="Sporulation related repeat"/>
    <property type="match status" value="1"/>
</dbReference>
<evidence type="ECO:0000256" key="1">
    <source>
        <dbReference type="SAM" id="SignalP"/>
    </source>
</evidence>
<dbReference type="Proteomes" id="UP000515733">
    <property type="component" value="Chromosome"/>
</dbReference>
<gene>
    <name evidence="3" type="ORF">DENOEST_3604</name>
</gene>
<dbReference type="AlphaFoldDB" id="A0A6S6Y065"/>
<keyword evidence="1" id="KW-0732">Signal</keyword>
<protein>
    <recommendedName>
        <fullName evidence="2">SPOR domain-containing protein</fullName>
    </recommendedName>
</protein>
<dbReference type="PROSITE" id="PS51724">
    <property type="entry name" value="SPOR"/>
    <property type="match status" value="1"/>
</dbReference>
<feature type="domain" description="SPOR" evidence="2">
    <location>
        <begin position="210"/>
        <end position="289"/>
    </location>
</feature>